<dbReference type="NCBIfam" id="NF008022">
    <property type="entry name" value="PRK10752.1"/>
    <property type="match status" value="1"/>
</dbReference>
<dbReference type="Pfam" id="PF13531">
    <property type="entry name" value="SBP_bac_11"/>
    <property type="match status" value="1"/>
</dbReference>
<comment type="caution">
    <text evidence="6">The sequence shown here is derived from an EMBL/GenBank/DDBJ whole genome shotgun (WGS) entry which is preliminary data.</text>
</comment>
<reference evidence="6 7" key="1">
    <citation type="submission" date="2018-08" db="EMBL/GenBank/DDBJ databases">
        <title>Recombination of ecologically and evolutionarily significant loci maintains genetic cohesion in the Pseudomonas syringae species complex.</title>
        <authorList>
            <person name="Dillon M."/>
            <person name="Thakur S."/>
            <person name="Almeida R.N.D."/>
            <person name="Weir B.S."/>
            <person name="Guttman D.S."/>
        </authorList>
    </citation>
    <scope>NUCLEOTIDE SEQUENCE [LARGE SCALE GENOMIC DNA]</scope>
    <source>
        <strain evidence="6 7">1089_5</strain>
    </source>
</reference>
<accession>A0A3M3RWV6</accession>
<evidence type="ECO:0000256" key="2">
    <source>
        <dbReference type="ARBA" id="ARBA00006099"/>
    </source>
</evidence>
<dbReference type="Proteomes" id="UP000278062">
    <property type="component" value="Unassembled WGS sequence"/>
</dbReference>
<dbReference type="EMBL" id="RBPL01000030">
    <property type="protein sequence ID" value="RMO00858.1"/>
    <property type="molecule type" value="Genomic_DNA"/>
</dbReference>
<keyword evidence="3" id="KW-0813">Transport</keyword>
<dbReference type="GO" id="GO:0042597">
    <property type="term" value="C:periplasmic space"/>
    <property type="evidence" value="ECO:0007669"/>
    <property type="project" value="UniProtKB-SubCell"/>
</dbReference>
<comment type="similarity">
    <text evidence="2">Belongs to the prokaryotic sulfate-binding protein family.</text>
</comment>
<comment type="subcellular location">
    <subcellularLocation>
        <location evidence="1">Periplasm</location>
    </subcellularLocation>
</comment>
<dbReference type="GO" id="GO:1902358">
    <property type="term" value="P:sulfate transmembrane transport"/>
    <property type="evidence" value="ECO:0007669"/>
    <property type="project" value="InterPro"/>
</dbReference>
<evidence type="ECO:0000256" key="4">
    <source>
        <dbReference type="ARBA" id="ARBA00022729"/>
    </source>
</evidence>
<dbReference type="GO" id="GO:0140104">
    <property type="term" value="F:molecular carrier activity"/>
    <property type="evidence" value="ECO:0007669"/>
    <property type="project" value="InterPro"/>
</dbReference>
<keyword evidence="4" id="KW-0732">Signal</keyword>
<evidence type="ECO:0000256" key="1">
    <source>
        <dbReference type="ARBA" id="ARBA00004418"/>
    </source>
</evidence>
<dbReference type="AlphaFoldDB" id="A0A3M3RWV6"/>
<dbReference type="InterPro" id="IPR034408">
    <property type="entry name" value="Sulphate/thiosulphate_BS"/>
</dbReference>
<dbReference type="Gene3D" id="3.40.190.10">
    <property type="entry name" value="Periplasmic binding protein-like II"/>
    <property type="match status" value="2"/>
</dbReference>
<dbReference type="SUPFAM" id="SSF53850">
    <property type="entry name" value="Periplasmic binding protein-like II"/>
    <property type="match status" value="1"/>
</dbReference>
<evidence type="ECO:0000313" key="7">
    <source>
        <dbReference type="Proteomes" id="UP000278062"/>
    </source>
</evidence>
<proteinExistence type="inferred from homology"/>
<dbReference type="PANTHER" id="PTHR30368">
    <property type="entry name" value="SULFATE-BINDING PROTEIN"/>
    <property type="match status" value="1"/>
</dbReference>
<keyword evidence="5" id="KW-0574">Periplasm</keyword>
<gene>
    <name evidence="6" type="ORF">ALQ49_05788</name>
</gene>
<dbReference type="NCBIfam" id="TIGR00971">
    <property type="entry name" value="3a0106s03"/>
    <property type="match status" value="1"/>
</dbReference>
<evidence type="ECO:0000313" key="6">
    <source>
        <dbReference type="EMBL" id="RMO00858.1"/>
    </source>
</evidence>
<protein>
    <submittedName>
        <fullName evidence="6">Sulfate-binding protein</fullName>
    </submittedName>
</protein>
<evidence type="ECO:0000256" key="5">
    <source>
        <dbReference type="ARBA" id="ARBA00022764"/>
    </source>
</evidence>
<dbReference type="GO" id="GO:1901681">
    <property type="term" value="F:sulfur compound binding"/>
    <property type="evidence" value="ECO:0007669"/>
    <property type="project" value="InterPro"/>
</dbReference>
<organism evidence="6 7">
    <name type="scientific">Pseudomonas syringae pv. apii</name>
    <dbReference type="NCBI Taxonomy" id="81036"/>
    <lineage>
        <taxon>Bacteria</taxon>
        <taxon>Pseudomonadati</taxon>
        <taxon>Pseudomonadota</taxon>
        <taxon>Gammaproteobacteria</taxon>
        <taxon>Pseudomonadales</taxon>
        <taxon>Pseudomonadaceae</taxon>
        <taxon>Pseudomonas</taxon>
    </lineage>
</organism>
<dbReference type="InterPro" id="IPR005669">
    <property type="entry name" value="Thiosulph/SO4-bd"/>
</dbReference>
<dbReference type="CDD" id="cd01005">
    <property type="entry name" value="PBP2_CysP"/>
    <property type="match status" value="1"/>
</dbReference>
<dbReference type="PROSITE" id="PS00757">
    <property type="entry name" value="PROK_SULFATE_BIND_2"/>
    <property type="match status" value="1"/>
</dbReference>
<sequence length="442" mass="48822">MLTVRTKQQFCVKFRVRCVTCVLAPSKSLCTTRKWCRSSARKSFVCRTPPPSRAEKRYPTGPPEGFILTPDTTLKKSSASLRMPLWRAKKKSKKPTHCIPGASSMSIRRFALAALASAVFAGSAVAKDYELLNVSYDPTRELYQDYNAEFVNFWKKSHPDDTVKINQSHGGSGKQARGVIDGLRADVVTLALAGDIDEIAKLGKTLPENWQTRLPDASTPYTSTIVFLVRKGNPKGIKDWGDLIKKDVSVITPNPKTSGGARWNFLAAWAYGLKAGGGDEAKAKEYVQTLFKHVPILDTGARGSTITFVNNGQGDVLLAWENEAFLAQNEDGGKGKDKFDIVVPSLSILAEPPVAVVDKNAEKKGNTEIATEYLKHLYSKEGQEIAAKNYYRPRNAEVAAKYEKQFPKLDLVTIDKDFGGWKTAQPKFFNDGGVFDQIYQAQ</sequence>
<dbReference type="NCBIfam" id="NF008106">
    <property type="entry name" value="PRK10852.1"/>
    <property type="match status" value="1"/>
</dbReference>
<evidence type="ECO:0000256" key="3">
    <source>
        <dbReference type="ARBA" id="ARBA00022448"/>
    </source>
</evidence>
<dbReference type="PANTHER" id="PTHR30368:SF2">
    <property type="entry name" value="SULFATE-BINDING PROTEIN"/>
    <property type="match status" value="1"/>
</dbReference>
<name>A0A3M3RWV6_9PSED</name>